<protein>
    <submittedName>
        <fullName evidence="1">Uncharacterized protein</fullName>
    </submittedName>
</protein>
<sequence>LVNEVTTLRRHLEAFHKDQYLKWAKANNFSSMLPKCRKAEAEKAASAKLQTRLDDHAKPGQEKPKVVSYTDKAFREAATEWLIATNQPIQALENPHFIHMINVASRATNGVKIPGRKATRDEIINMFNSQIQHLKSRLNVRFPFFH</sequence>
<dbReference type="Proteomes" id="UP000308600">
    <property type="component" value="Unassembled WGS sequence"/>
</dbReference>
<evidence type="ECO:0000313" key="1">
    <source>
        <dbReference type="EMBL" id="TFK58436.1"/>
    </source>
</evidence>
<evidence type="ECO:0000313" key="2">
    <source>
        <dbReference type="Proteomes" id="UP000308600"/>
    </source>
</evidence>
<organism evidence="1 2">
    <name type="scientific">Pluteus cervinus</name>
    <dbReference type="NCBI Taxonomy" id="181527"/>
    <lineage>
        <taxon>Eukaryota</taxon>
        <taxon>Fungi</taxon>
        <taxon>Dikarya</taxon>
        <taxon>Basidiomycota</taxon>
        <taxon>Agaricomycotina</taxon>
        <taxon>Agaricomycetes</taxon>
        <taxon>Agaricomycetidae</taxon>
        <taxon>Agaricales</taxon>
        <taxon>Pluteineae</taxon>
        <taxon>Pluteaceae</taxon>
        <taxon>Pluteus</taxon>
    </lineage>
</organism>
<accession>A0ACD2ZYS5</accession>
<gene>
    <name evidence="1" type="ORF">BDN72DRAFT_782099</name>
</gene>
<feature type="non-terminal residue" evidence="1">
    <location>
        <position position="1"/>
    </location>
</feature>
<keyword evidence="2" id="KW-1185">Reference proteome</keyword>
<name>A0ACD2ZYS5_9AGAR</name>
<reference evidence="1 2" key="1">
    <citation type="journal article" date="2019" name="Nat. Ecol. Evol.">
        <title>Megaphylogeny resolves global patterns of mushroom evolution.</title>
        <authorList>
            <person name="Varga T."/>
            <person name="Krizsan K."/>
            <person name="Foldi C."/>
            <person name="Dima B."/>
            <person name="Sanchez-Garcia M."/>
            <person name="Sanchez-Ramirez S."/>
            <person name="Szollosi G.J."/>
            <person name="Szarkandi J.G."/>
            <person name="Papp V."/>
            <person name="Albert L."/>
            <person name="Andreopoulos W."/>
            <person name="Angelini C."/>
            <person name="Antonin V."/>
            <person name="Barry K.W."/>
            <person name="Bougher N.L."/>
            <person name="Buchanan P."/>
            <person name="Buyck B."/>
            <person name="Bense V."/>
            <person name="Catcheside P."/>
            <person name="Chovatia M."/>
            <person name="Cooper J."/>
            <person name="Damon W."/>
            <person name="Desjardin D."/>
            <person name="Finy P."/>
            <person name="Geml J."/>
            <person name="Haridas S."/>
            <person name="Hughes K."/>
            <person name="Justo A."/>
            <person name="Karasinski D."/>
            <person name="Kautmanova I."/>
            <person name="Kiss B."/>
            <person name="Kocsube S."/>
            <person name="Kotiranta H."/>
            <person name="LaButti K.M."/>
            <person name="Lechner B.E."/>
            <person name="Liimatainen K."/>
            <person name="Lipzen A."/>
            <person name="Lukacs Z."/>
            <person name="Mihaltcheva S."/>
            <person name="Morgado L.N."/>
            <person name="Niskanen T."/>
            <person name="Noordeloos M.E."/>
            <person name="Ohm R.A."/>
            <person name="Ortiz-Santana B."/>
            <person name="Ovrebo C."/>
            <person name="Racz N."/>
            <person name="Riley R."/>
            <person name="Savchenko A."/>
            <person name="Shiryaev A."/>
            <person name="Soop K."/>
            <person name="Spirin V."/>
            <person name="Szebenyi C."/>
            <person name="Tomsovsky M."/>
            <person name="Tulloss R.E."/>
            <person name="Uehling J."/>
            <person name="Grigoriev I.V."/>
            <person name="Vagvolgyi C."/>
            <person name="Papp T."/>
            <person name="Martin F.M."/>
            <person name="Miettinen O."/>
            <person name="Hibbett D.S."/>
            <person name="Nagy L.G."/>
        </authorList>
    </citation>
    <scope>NUCLEOTIDE SEQUENCE [LARGE SCALE GENOMIC DNA]</scope>
    <source>
        <strain evidence="1 2">NL-1719</strain>
    </source>
</reference>
<dbReference type="EMBL" id="ML209369">
    <property type="protein sequence ID" value="TFK58436.1"/>
    <property type="molecule type" value="Genomic_DNA"/>
</dbReference>
<proteinExistence type="predicted"/>